<evidence type="ECO:0000256" key="2">
    <source>
        <dbReference type="ARBA" id="ARBA00022448"/>
    </source>
</evidence>
<dbReference type="GO" id="GO:0016887">
    <property type="term" value="F:ATP hydrolysis activity"/>
    <property type="evidence" value="ECO:0007669"/>
    <property type="project" value="InterPro"/>
</dbReference>
<dbReference type="PANTHER" id="PTHR42711">
    <property type="entry name" value="ABC TRANSPORTER ATP-BINDING PROTEIN"/>
    <property type="match status" value="1"/>
</dbReference>
<dbReference type="InterPro" id="IPR003593">
    <property type="entry name" value="AAA+_ATPase"/>
</dbReference>
<accession>A0A3L7JX31</accession>
<dbReference type="SMART" id="SM00382">
    <property type="entry name" value="AAA"/>
    <property type="match status" value="1"/>
</dbReference>
<feature type="domain" description="ABC transporter" evidence="5">
    <location>
        <begin position="4"/>
        <end position="238"/>
    </location>
</feature>
<organism evidence="6 7">
    <name type="scientific">Falsibacillus albus</name>
    <dbReference type="NCBI Taxonomy" id="2478915"/>
    <lineage>
        <taxon>Bacteria</taxon>
        <taxon>Bacillati</taxon>
        <taxon>Bacillota</taxon>
        <taxon>Bacilli</taxon>
        <taxon>Bacillales</taxon>
        <taxon>Bacillaceae</taxon>
        <taxon>Falsibacillus</taxon>
    </lineage>
</organism>
<dbReference type="Gene3D" id="3.40.50.300">
    <property type="entry name" value="P-loop containing nucleotide triphosphate hydrolases"/>
    <property type="match status" value="1"/>
</dbReference>
<keyword evidence="2" id="KW-0813">Transport</keyword>
<dbReference type="PANTHER" id="PTHR42711:SF5">
    <property type="entry name" value="ABC TRANSPORTER ATP-BINDING PROTEIN NATA"/>
    <property type="match status" value="1"/>
</dbReference>
<evidence type="ECO:0000259" key="5">
    <source>
        <dbReference type="PROSITE" id="PS50893"/>
    </source>
</evidence>
<keyword evidence="7" id="KW-1185">Reference proteome</keyword>
<reference evidence="6 7" key="1">
    <citation type="submission" date="2018-10" db="EMBL/GenBank/DDBJ databases">
        <title>Falsibacillus sp. genome draft.</title>
        <authorList>
            <person name="Shi S."/>
        </authorList>
    </citation>
    <scope>NUCLEOTIDE SEQUENCE [LARGE SCALE GENOMIC DNA]</scope>
    <source>
        <strain evidence="6 7">GY 10110</strain>
    </source>
</reference>
<evidence type="ECO:0000256" key="3">
    <source>
        <dbReference type="ARBA" id="ARBA00022741"/>
    </source>
</evidence>
<proteinExistence type="inferred from homology"/>
<protein>
    <submittedName>
        <fullName evidence="6">ABC transporter ATP-binding protein</fullName>
    </submittedName>
</protein>
<name>A0A3L7JX31_9BACI</name>
<dbReference type="InterPro" id="IPR050763">
    <property type="entry name" value="ABC_transporter_ATP-binding"/>
</dbReference>
<dbReference type="Proteomes" id="UP000276770">
    <property type="component" value="Unassembled WGS sequence"/>
</dbReference>
<evidence type="ECO:0000256" key="1">
    <source>
        <dbReference type="ARBA" id="ARBA00005417"/>
    </source>
</evidence>
<comment type="caution">
    <text evidence="6">The sequence shown here is derived from an EMBL/GenBank/DDBJ whole genome shotgun (WGS) entry which is preliminary data.</text>
</comment>
<comment type="similarity">
    <text evidence="1">Belongs to the ABC transporter superfamily.</text>
</comment>
<dbReference type="GO" id="GO:0005524">
    <property type="term" value="F:ATP binding"/>
    <property type="evidence" value="ECO:0007669"/>
    <property type="project" value="UniProtKB-KW"/>
</dbReference>
<evidence type="ECO:0000313" key="6">
    <source>
        <dbReference type="EMBL" id="RLQ94834.1"/>
    </source>
</evidence>
<dbReference type="InterPro" id="IPR003439">
    <property type="entry name" value="ABC_transporter-like_ATP-bd"/>
</dbReference>
<dbReference type="CDD" id="cd03230">
    <property type="entry name" value="ABC_DR_subfamily_A"/>
    <property type="match status" value="1"/>
</dbReference>
<dbReference type="PROSITE" id="PS50893">
    <property type="entry name" value="ABC_TRANSPORTER_2"/>
    <property type="match status" value="1"/>
</dbReference>
<dbReference type="SUPFAM" id="SSF52540">
    <property type="entry name" value="P-loop containing nucleoside triphosphate hydrolases"/>
    <property type="match status" value="1"/>
</dbReference>
<dbReference type="AlphaFoldDB" id="A0A3L7JX31"/>
<evidence type="ECO:0000256" key="4">
    <source>
        <dbReference type="ARBA" id="ARBA00022840"/>
    </source>
</evidence>
<gene>
    <name evidence="6" type="ORF">D9X91_12655</name>
</gene>
<dbReference type="InterPro" id="IPR027417">
    <property type="entry name" value="P-loop_NTPase"/>
</dbReference>
<keyword evidence="3" id="KW-0547">Nucleotide-binding</keyword>
<keyword evidence="4 6" id="KW-0067">ATP-binding</keyword>
<evidence type="ECO:0000313" key="7">
    <source>
        <dbReference type="Proteomes" id="UP000276770"/>
    </source>
</evidence>
<dbReference type="EMBL" id="RCVZ01000008">
    <property type="protein sequence ID" value="RLQ94834.1"/>
    <property type="molecule type" value="Genomic_DNA"/>
</dbReference>
<sequence length="306" mass="34144">MELLQVMNIGKHFRKKQEMFYAVKSVNLSIVPGEIYAFLGPNGAGKTTTIKMIAGLVRPDEGEILIDGLNISNHKKQLSQIGAVLEGSRNLYWRMTPLENLCYFAGLKGMKKKDAMAYGKELLTLFDLGDKMNVTVQRLSRGMQQKVAVCAAMIHRPKLLLLDEPTLGLDFEASEKIKELIKRIADTGVSILLTTHQLDIAQELADRVGIIRQGSLVLEGDTDEILQKYSRNEYSFKLANPLPLTIEEQLIDKGAVFVDSLSFTMDFSQKAEIYEVIHLLAPNPLVNISLAEGSLTEVFKEMISVQ</sequence>
<dbReference type="Pfam" id="PF00005">
    <property type="entry name" value="ABC_tran"/>
    <property type="match status" value="1"/>
</dbReference>